<evidence type="ECO:0000256" key="1">
    <source>
        <dbReference type="ARBA" id="ARBA00011738"/>
    </source>
</evidence>
<dbReference type="InterPro" id="IPR011032">
    <property type="entry name" value="GroES-like_sf"/>
</dbReference>
<dbReference type="STRING" id="3916.A0A1S3VBE1"/>
<dbReference type="SUPFAM" id="SSF50129">
    <property type="entry name" value="GroES-like"/>
    <property type="match status" value="1"/>
</dbReference>
<protein>
    <submittedName>
        <fullName evidence="6">Alcohol dehydrogenase-like 3</fullName>
    </submittedName>
</protein>
<reference evidence="6" key="2">
    <citation type="submission" date="2025-08" db="UniProtKB">
        <authorList>
            <consortium name="RefSeq"/>
        </authorList>
    </citation>
    <scope>IDENTIFICATION</scope>
    <source>
        <tissue evidence="6">Leaf</tissue>
    </source>
</reference>
<dbReference type="GO" id="GO:0005829">
    <property type="term" value="C:cytosol"/>
    <property type="evidence" value="ECO:0007669"/>
    <property type="project" value="TreeGrafter"/>
</dbReference>
<evidence type="ECO:0000313" key="5">
    <source>
        <dbReference type="Proteomes" id="UP000087766"/>
    </source>
</evidence>
<evidence type="ECO:0000256" key="3">
    <source>
        <dbReference type="ARBA" id="ARBA00022833"/>
    </source>
</evidence>
<dbReference type="GO" id="GO:0046294">
    <property type="term" value="P:formaldehyde catabolic process"/>
    <property type="evidence" value="ECO:0007669"/>
    <property type="project" value="TreeGrafter"/>
</dbReference>
<dbReference type="Proteomes" id="UP000087766">
    <property type="component" value="Chromosome 9"/>
</dbReference>
<gene>
    <name evidence="6" type="primary">LOC106773502</name>
</gene>
<dbReference type="AlphaFoldDB" id="A0A1S3VBE1"/>
<organism evidence="5 6">
    <name type="scientific">Vigna radiata var. radiata</name>
    <name type="common">Mung bean</name>
    <name type="synonym">Phaseolus aureus</name>
    <dbReference type="NCBI Taxonomy" id="3916"/>
    <lineage>
        <taxon>Eukaryota</taxon>
        <taxon>Viridiplantae</taxon>
        <taxon>Streptophyta</taxon>
        <taxon>Embryophyta</taxon>
        <taxon>Tracheophyta</taxon>
        <taxon>Spermatophyta</taxon>
        <taxon>Magnoliopsida</taxon>
        <taxon>eudicotyledons</taxon>
        <taxon>Gunneridae</taxon>
        <taxon>Pentapetalae</taxon>
        <taxon>rosids</taxon>
        <taxon>fabids</taxon>
        <taxon>Fabales</taxon>
        <taxon>Fabaceae</taxon>
        <taxon>Papilionoideae</taxon>
        <taxon>50 kb inversion clade</taxon>
        <taxon>NPAAA clade</taxon>
        <taxon>indigoferoid/millettioid clade</taxon>
        <taxon>Phaseoleae</taxon>
        <taxon>Vigna</taxon>
    </lineage>
</organism>
<keyword evidence="5" id="KW-1185">Reference proteome</keyword>
<evidence type="ECO:0000259" key="4">
    <source>
        <dbReference type="Pfam" id="PF08240"/>
    </source>
</evidence>
<dbReference type="RefSeq" id="XP_014515673.1">
    <property type="nucleotide sequence ID" value="XM_014660187.1"/>
</dbReference>
<dbReference type="Pfam" id="PF08240">
    <property type="entry name" value="ADH_N"/>
    <property type="match status" value="1"/>
</dbReference>
<dbReference type="PANTHER" id="PTHR43880:SF56">
    <property type="entry name" value="ALCOHOL DEHYDROGENASE-LIKE 4"/>
    <property type="match status" value="1"/>
</dbReference>
<sequence>MKLLSRIVENVEEGVNEMKEGDLVVLIFNGECGDCKYYMSEKTNKCERCGYTVLDSACVVKIHANGDWDFNPFTNHLA</sequence>
<dbReference type="GeneID" id="106773502"/>
<dbReference type="KEGG" id="vra:106773502"/>
<reference evidence="5" key="1">
    <citation type="journal article" date="2014" name="Nat. Commun.">
        <title>Genome sequence of mungbean and insights into evolution within Vigna species.</title>
        <authorList>
            <person name="Kang Y.J."/>
            <person name="Kim S.K."/>
            <person name="Kim M.Y."/>
            <person name="Lestari P."/>
            <person name="Kim K.H."/>
            <person name="Ha B.K."/>
            <person name="Jun T.H."/>
            <person name="Hwang W.J."/>
            <person name="Lee T."/>
            <person name="Lee J."/>
            <person name="Shim S."/>
            <person name="Yoon M.Y."/>
            <person name="Jang Y.E."/>
            <person name="Han K.S."/>
            <person name="Taeprayoon P."/>
            <person name="Yoon N."/>
            <person name="Somta P."/>
            <person name="Tanya P."/>
            <person name="Kim K.S."/>
            <person name="Gwag J.G."/>
            <person name="Moon J.K."/>
            <person name="Lee Y.H."/>
            <person name="Park B.S."/>
            <person name="Bombarely A."/>
            <person name="Doyle J.J."/>
            <person name="Jackson S.A."/>
            <person name="Schafleitner R."/>
            <person name="Srinives P."/>
            <person name="Varshney R.K."/>
            <person name="Lee S.H."/>
        </authorList>
    </citation>
    <scope>NUCLEOTIDE SEQUENCE [LARGE SCALE GENOMIC DNA]</scope>
    <source>
        <strain evidence="5">cv. VC1973A</strain>
    </source>
</reference>
<dbReference type="PANTHER" id="PTHR43880">
    <property type="entry name" value="ALCOHOL DEHYDROGENASE"/>
    <property type="match status" value="1"/>
</dbReference>
<evidence type="ECO:0000256" key="2">
    <source>
        <dbReference type="ARBA" id="ARBA00022723"/>
    </source>
</evidence>
<keyword evidence="2" id="KW-0479">Metal-binding</keyword>
<proteinExistence type="predicted"/>
<comment type="subunit">
    <text evidence="1">Homodimer.</text>
</comment>
<dbReference type="GO" id="GO:0051903">
    <property type="term" value="F:S-(hydroxymethyl)glutathione dehydrogenase [NAD(P)+] activity"/>
    <property type="evidence" value="ECO:0007669"/>
    <property type="project" value="TreeGrafter"/>
</dbReference>
<keyword evidence="3" id="KW-0862">Zinc</keyword>
<accession>A0A1S3VBE1</accession>
<dbReference type="OrthoDB" id="417550at2759"/>
<dbReference type="InterPro" id="IPR013154">
    <property type="entry name" value="ADH-like_N"/>
</dbReference>
<name>A0A1S3VBE1_VIGRR</name>
<feature type="domain" description="Alcohol dehydrogenase-like N-terminal" evidence="4">
    <location>
        <begin position="7"/>
        <end position="60"/>
    </location>
</feature>
<dbReference type="GO" id="GO:0008270">
    <property type="term" value="F:zinc ion binding"/>
    <property type="evidence" value="ECO:0007669"/>
    <property type="project" value="TreeGrafter"/>
</dbReference>
<dbReference type="Gene3D" id="3.90.180.10">
    <property type="entry name" value="Medium-chain alcohol dehydrogenases, catalytic domain"/>
    <property type="match status" value="1"/>
</dbReference>
<evidence type="ECO:0000313" key="6">
    <source>
        <dbReference type="RefSeq" id="XP_014515673.1"/>
    </source>
</evidence>